<gene>
    <name evidence="1" type="ORF">M404DRAFT_1001236</name>
</gene>
<dbReference type="Proteomes" id="UP000054217">
    <property type="component" value="Unassembled WGS sequence"/>
</dbReference>
<protein>
    <submittedName>
        <fullName evidence="1">Uncharacterized protein</fullName>
    </submittedName>
</protein>
<evidence type="ECO:0000313" key="2">
    <source>
        <dbReference type="Proteomes" id="UP000054217"/>
    </source>
</evidence>
<reference evidence="1 2" key="1">
    <citation type="submission" date="2014-04" db="EMBL/GenBank/DDBJ databases">
        <authorList>
            <consortium name="DOE Joint Genome Institute"/>
            <person name="Kuo A."/>
            <person name="Kohler A."/>
            <person name="Costa M.D."/>
            <person name="Nagy L.G."/>
            <person name="Floudas D."/>
            <person name="Copeland A."/>
            <person name="Barry K.W."/>
            <person name="Cichocki N."/>
            <person name="Veneault-Fourrey C."/>
            <person name="LaButti K."/>
            <person name="Lindquist E.A."/>
            <person name="Lipzen A."/>
            <person name="Lundell T."/>
            <person name="Morin E."/>
            <person name="Murat C."/>
            <person name="Sun H."/>
            <person name="Tunlid A."/>
            <person name="Henrissat B."/>
            <person name="Grigoriev I.V."/>
            <person name="Hibbett D.S."/>
            <person name="Martin F."/>
            <person name="Nordberg H.P."/>
            <person name="Cantor M.N."/>
            <person name="Hua S.X."/>
        </authorList>
    </citation>
    <scope>NUCLEOTIDE SEQUENCE [LARGE SCALE GENOMIC DNA]</scope>
    <source>
        <strain evidence="1 2">Marx 270</strain>
    </source>
</reference>
<sequence>MPVLIRARYAQTSSSAFVCSTWDKSSSVERCQGKARPGGYEARSCVDIGILHRIGYVPFQVDDNDDRISKCPDGGISCEVSRLEMGNNQGGL</sequence>
<dbReference type="InParanoid" id="A0A0C3NSA4"/>
<reference evidence="2" key="2">
    <citation type="submission" date="2015-01" db="EMBL/GenBank/DDBJ databases">
        <title>Evolutionary Origins and Diversification of the Mycorrhizal Mutualists.</title>
        <authorList>
            <consortium name="DOE Joint Genome Institute"/>
            <consortium name="Mycorrhizal Genomics Consortium"/>
            <person name="Kohler A."/>
            <person name="Kuo A."/>
            <person name="Nagy L.G."/>
            <person name="Floudas D."/>
            <person name="Copeland A."/>
            <person name="Barry K.W."/>
            <person name="Cichocki N."/>
            <person name="Veneault-Fourrey C."/>
            <person name="LaButti K."/>
            <person name="Lindquist E.A."/>
            <person name="Lipzen A."/>
            <person name="Lundell T."/>
            <person name="Morin E."/>
            <person name="Murat C."/>
            <person name="Riley R."/>
            <person name="Ohm R."/>
            <person name="Sun H."/>
            <person name="Tunlid A."/>
            <person name="Henrissat B."/>
            <person name="Grigoriev I.V."/>
            <person name="Hibbett D.S."/>
            <person name="Martin F."/>
        </authorList>
    </citation>
    <scope>NUCLEOTIDE SEQUENCE [LARGE SCALE GENOMIC DNA]</scope>
    <source>
        <strain evidence="2">Marx 270</strain>
    </source>
</reference>
<dbReference type="EMBL" id="KN831975">
    <property type="protein sequence ID" value="KIO03730.1"/>
    <property type="molecule type" value="Genomic_DNA"/>
</dbReference>
<name>A0A0C3NSA4_PISTI</name>
<dbReference type="AlphaFoldDB" id="A0A0C3NSA4"/>
<proteinExistence type="predicted"/>
<organism evidence="1 2">
    <name type="scientific">Pisolithus tinctorius Marx 270</name>
    <dbReference type="NCBI Taxonomy" id="870435"/>
    <lineage>
        <taxon>Eukaryota</taxon>
        <taxon>Fungi</taxon>
        <taxon>Dikarya</taxon>
        <taxon>Basidiomycota</taxon>
        <taxon>Agaricomycotina</taxon>
        <taxon>Agaricomycetes</taxon>
        <taxon>Agaricomycetidae</taxon>
        <taxon>Boletales</taxon>
        <taxon>Sclerodermatineae</taxon>
        <taxon>Pisolithaceae</taxon>
        <taxon>Pisolithus</taxon>
    </lineage>
</organism>
<keyword evidence="2" id="KW-1185">Reference proteome</keyword>
<dbReference type="HOGENOM" id="CLU_2414185_0_0_1"/>
<accession>A0A0C3NSA4</accession>
<evidence type="ECO:0000313" key="1">
    <source>
        <dbReference type="EMBL" id="KIO03730.1"/>
    </source>
</evidence>